<organism evidence="2 3">
    <name type="scientific">Thamnophis sirtalis</name>
    <dbReference type="NCBI Taxonomy" id="35019"/>
    <lineage>
        <taxon>Eukaryota</taxon>
        <taxon>Metazoa</taxon>
        <taxon>Chordata</taxon>
        <taxon>Craniata</taxon>
        <taxon>Vertebrata</taxon>
        <taxon>Euteleostomi</taxon>
        <taxon>Lepidosauria</taxon>
        <taxon>Squamata</taxon>
        <taxon>Bifurcata</taxon>
        <taxon>Unidentata</taxon>
        <taxon>Episquamata</taxon>
        <taxon>Toxicofera</taxon>
        <taxon>Serpentes</taxon>
        <taxon>Colubroidea</taxon>
        <taxon>Colubridae</taxon>
        <taxon>Natricinae</taxon>
        <taxon>Thamnophis</taxon>
    </lineage>
</organism>
<evidence type="ECO:0000313" key="3">
    <source>
        <dbReference type="RefSeq" id="XP_013913261.1"/>
    </source>
</evidence>
<dbReference type="InterPro" id="IPR031363">
    <property type="entry name" value="TMEM252"/>
</dbReference>
<dbReference type="Proteomes" id="UP000504617">
    <property type="component" value="Unplaced"/>
</dbReference>
<accession>A0A6I9XGK9</accession>
<gene>
    <name evidence="3" type="primary">TMEM252</name>
</gene>
<dbReference type="OrthoDB" id="9896070at2759"/>
<dbReference type="CTD" id="169693"/>
<feature type="region of interest" description="Disordered" evidence="1">
    <location>
        <begin position="159"/>
        <end position="196"/>
    </location>
</feature>
<protein>
    <submittedName>
        <fullName evidence="3">Transmembrane protein 252 isoform X1</fullName>
    </submittedName>
</protein>
<name>A0A6I9XGK9_9SAUR</name>
<dbReference type="KEGG" id="tsr:106542139"/>
<keyword evidence="2" id="KW-1185">Reference proteome</keyword>
<proteinExistence type="predicted"/>
<sequence>MLSGWFTQGGLHSKISPLDVIPVQGSIKATPATNCDGKHRRCWLHCLCNYNRNEIIRCKDKIFLLQKGFFFLIAGISWSTYHEASKHNSLFHSIIHGIPRLQESHITTIDRPDFYPPSYDDSTALGKQTFSLPDCSLEPKSYAYNIPPPLYTESRFEFIEETGDQEQQPPSYEVSVQQRPTGNDPTFGEASHAPQP</sequence>
<evidence type="ECO:0000313" key="2">
    <source>
        <dbReference type="Proteomes" id="UP000504617"/>
    </source>
</evidence>
<dbReference type="PANTHER" id="PTHR35682:SF1">
    <property type="entry name" value="TRANSMEMBRANE PROTEIN 252"/>
    <property type="match status" value="1"/>
</dbReference>
<dbReference type="GeneID" id="106542139"/>
<dbReference type="AlphaFoldDB" id="A0A6I9XGK9"/>
<feature type="compositionally biased region" description="Polar residues" evidence="1">
    <location>
        <begin position="165"/>
        <end position="184"/>
    </location>
</feature>
<dbReference type="Pfam" id="PF15664">
    <property type="entry name" value="TMEM252"/>
    <property type="match status" value="1"/>
</dbReference>
<dbReference type="RefSeq" id="XP_013913261.1">
    <property type="nucleotide sequence ID" value="XM_014057786.1"/>
</dbReference>
<evidence type="ECO:0000256" key="1">
    <source>
        <dbReference type="SAM" id="MobiDB-lite"/>
    </source>
</evidence>
<reference evidence="3" key="1">
    <citation type="submission" date="2025-08" db="UniProtKB">
        <authorList>
            <consortium name="RefSeq"/>
        </authorList>
    </citation>
    <scope>IDENTIFICATION</scope>
    <source>
        <tissue evidence="3">Skeletal muscle</tissue>
    </source>
</reference>
<dbReference type="PANTHER" id="PTHR35682">
    <property type="entry name" value="TRANSMEMBRANE PROTEIN 252"/>
    <property type="match status" value="1"/>
</dbReference>
<keyword evidence="3" id="KW-0812">Transmembrane</keyword>
<keyword evidence="3" id="KW-0472">Membrane</keyword>